<sequence>MTRRWIAGRIVGGAAAVPLALLAVGWWHTRPGGRVLVADTLYRPLVAVALALVAIGRCVAEEHRGRRAGMLVLTWVAGAVLGFGAWAAGVFGEPTQVTRTAAPGGVGRTLVVVHHGNLGAETEAQSWEVLVESGSGWSARRWTVFEMPEQFPGDGAFTSARWTGPDEITVTTDRGVRVFGVDPRSGRPAPTGSVAE</sequence>
<dbReference type="EMBL" id="BAABIS010000001">
    <property type="protein sequence ID" value="GAA4872758.1"/>
    <property type="molecule type" value="Genomic_DNA"/>
</dbReference>
<evidence type="ECO:0000256" key="1">
    <source>
        <dbReference type="SAM" id="Phobius"/>
    </source>
</evidence>
<dbReference type="Proteomes" id="UP001501752">
    <property type="component" value="Unassembled WGS sequence"/>
</dbReference>
<organism evidence="2 3">
    <name type="scientific">Kitasatospora terrestris</name>
    <dbReference type="NCBI Taxonomy" id="258051"/>
    <lineage>
        <taxon>Bacteria</taxon>
        <taxon>Bacillati</taxon>
        <taxon>Actinomycetota</taxon>
        <taxon>Actinomycetes</taxon>
        <taxon>Kitasatosporales</taxon>
        <taxon>Streptomycetaceae</taxon>
        <taxon>Kitasatospora</taxon>
    </lineage>
</organism>
<comment type="caution">
    <text evidence="2">The sequence shown here is derived from an EMBL/GenBank/DDBJ whole genome shotgun (WGS) entry which is preliminary data.</text>
</comment>
<proteinExistence type="predicted"/>
<feature type="transmembrane region" description="Helical" evidence="1">
    <location>
        <begin position="41"/>
        <end position="60"/>
    </location>
</feature>
<reference evidence="3" key="1">
    <citation type="journal article" date="2019" name="Int. J. Syst. Evol. Microbiol.">
        <title>The Global Catalogue of Microorganisms (GCM) 10K type strain sequencing project: providing services to taxonomists for standard genome sequencing and annotation.</title>
        <authorList>
            <consortium name="The Broad Institute Genomics Platform"/>
            <consortium name="The Broad Institute Genome Sequencing Center for Infectious Disease"/>
            <person name="Wu L."/>
            <person name="Ma J."/>
        </authorList>
    </citation>
    <scope>NUCLEOTIDE SEQUENCE [LARGE SCALE GENOMIC DNA]</scope>
    <source>
        <strain evidence="3">JCM 13006</strain>
    </source>
</reference>
<keyword evidence="1" id="KW-0472">Membrane</keyword>
<evidence type="ECO:0000313" key="3">
    <source>
        <dbReference type="Proteomes" id="UP001501752"/>
    </source>
</evidence>
<evidence type="ECO:0000313" key="2">
    <source>
        <dbReference type="EMBL" id="GAA4872758.1"/>
    </source>
</evidence>
<dbReference type="RefSeq" id="WP_345699991.1">
    <property type="nucleotide sequence ID" value="NZ_BAABIS010000001.1"/>
</dbReference>
<feature type="transmembrane region" description="Helical" evidence="1">
    <location>
        <begin position="72"/>
        <end position="91"/>
    </location>
</feature>
<accession>A0ABP9EET7</accession>
<gene>
    <name evidence="2" type="ORF">GCM10023235_59800</name>
</gene>
<feature type="transmembrane region" description="Helical" evidence="1">
    <location>
        <begin position="7"/>
        <end position="29"/>
    </location>
</feature>
<keyword evidence="1" id="KW-0812">Transmembrane</keyword>
<protein>
    <submittedName>
        <fullName evidence="2">Uncharacterized protein</fullName>
    </submittedName>
</protein>
<keyword evidence="1" id="KW-1133">Transmembrane helix</keyword>
<name>A0ABP9EET7_9ACTN</name>
<keyword evidence="3" id="KW-1185">Reference proteome</keyword>